<evidence type="ECO:0000256" key="6">
    <source>
        <dbReference type="PIRSR" id="PIRSR601461-1"/>
    </source>
</evidence>
<dbReference type="OrthoDB" id="771136at2759"/>
<feature type="chain" id="PRO_5014466133" evidence="10">
    <location>
        <begin position="19"/>
        <end position="552"/>
    </location>
</feature>
<evidence type="ECO:0000313" key="12">
    <source>
        <dbReference type="EMBL" id="PMD62175.1"/>
    </source>
</evidence>
<keyword evidence="7" id="KW-1015">Disulfide bond</keyword>
<dbReference type="PANTHER" id="PTHR47966">
    <property type="entry name" value="BETA-SITE APP-CLEAVING ENZYME, ISOFORM A-RELATED"/>
    <property type="match status" value="1"/>
</dbReference>
<feature type="transmembrane region" description="Helical" evidence="9">
    <location>
        <begin position="529"/>
        <end position="551"/>
    </location>
</feature>
<evidence type="ECO:0000256" key="7">
    <source>
        <dbReference type="PIRSR" id="PIRSR601461-2"/>
    </source>
</evidence>
<keyword evidence="9" id="KW-0472">Membrane</keyword>
<dbReference type="STRING" id="1095630.A0A2J6TGN7"/>
<keyword evidence="3 10" id="KW-0732">Signal</keyword>
<evidence type="ECO:0000256" key="3">
    <source>
        <dbReference type="ARBA" id="ARBA00022729"/>
    </source>
</evidence>
<reference evidence="12 13" key="1">
    <citation type="submission" date="2016-04" db="EMBL/GenBank/DDBJ databases">
        <title>A degradative enzymes factory behind the ericoid mycorrhizal symbiosis.</title>
        <authorList>
            <consortium name="DOE Joint Genome Institute"/>
            <person name="Martino E."/>
            <person name="Morin E."/>
            <person name="Grelet G."/>
            <person name="Kuo A."/>
            <person name="Kohler A."/>
            <person name="Daghino S."/>
            <person name="Barry K."/>
            <person name="Choi C."/>
            <person name="Cichocki N."/>
            <person name="Clum A."/>
            <person name="Copeland A."/>
            <person name="Hainaut M."/>
            <person name="Haridas S."/>
            <person name="Labutti K."/>
            <person name="Lindquist E."/>
            <person name="Lipzen A."/>
            <person name="Khouja H.-R."/>
            <person name="Murat C."/>
            <person name="Ohm R."/>
            <person name="Olson A."/>
            <person name="Spatafora J."/>
            <person name="Veneault-Fourrey C."/>
            <person name="Henrissat B."/>
            <person name="Grigoriev I."/>
            <person name="Martin F."/>
            <person name="Perotto S."/>
        </authorList>
    </citation>
    <scope>NUCLEOTIDE SEQUENCE [LARGE SCALE GENOMIC DNA]</scope>
    <source>
        <strain evidence="12 13">E</strain>
    </source>
</reference>
<dbReference type="GeneID" id="36580070"/>
<dbReference type="PROSITE" id="PS51767">
    <property type="entry name" value="PEPTIDASE_A1"/>
    <property type="match status" value="1"/>
</dbReference>
<keyword evidence="9" id="KW-0812">Transmembrane</keyword>
<feature type="disulfide bond" evidence="7">
    <location>
        <begin position="324"/>
        <end position="374"/>
    </location>
</feature>
<dbReference type="EMBL" id="KZ613783">
    <property type="protein sequence ID" value="PMD62175.1"/>
    <property type="molecule type" value="Genomic_DNA"/>
</dbReference>
<accession>A0A2J6TGN7</accession>
<dbReference type="InParanoid" id="A0A2J6TGN7"/>
<evidence type="ECO:0000256" key="5">
    <source>
        <dbReference type="ARBA" id="ARBA00022801"/>
    </source>
</evidence>
<dbReference type="GO" id="GO:0006508">
    <property type="term" value="P:proteolysis"/>
    <property type="evidence" value="ECO:0007669"/>
    <property type="project" value="UniProtKB-KW"/>
</dbReference>
<evidence type="ECO:0000256" key="4">
    <source>
        <dbReference type="ARBA" id="ARBA00022750"/>
    </source>
</evidence>
<comment type="similarity">
    <text evidence="1 8">Belongs to the peptidase A1 family.</text>
</comment>
<dbReference type="InterPro" id="IPR033876">
    <property type="entry name" value="SAP-like"/>
</dbReference>
<keyword evidence="13" id="KW-1185">Reference proteome</keyword>
<name>A0A2J6TGN7_9HELO</name>
<dbReference type="SUPFAM" id="SSF50630">
    <property type="entry name" value="Acid proteases"/>
    <property type="match status" value="1"/>
</dbReference>
<feature type="active site" evidence="6">
    <location>
        <position position="290"/>
    </location>
</feature>
<dbReference type="AlphaFoldDB" id="A0A2J6TGN7"/>
<feature type="signal peptide" evidence="10">
    <location>
        <begin position="1"/>
        <end position="18"/>
    </location>
</feature>
<gene>
    <name evidence="12" type="ORF">K444DRAFT_336475</name>
</gene>
<evidence type="ECO:0000256" key="2">
    <source>
        <dbReference type="ARBA" id="ARBA00022670"/>
    </source>
</evidence>
<dbReference type="InterPro" id="IPR001461">
    <property type="entry name" value="Aspartic_peptidase_A1"/>
</dbReference>
<sequence>MHAIVFWVLLGLGSLCLAEPGTISLRTYRNHEKHAQALRKRDMERLGKRAPFTVDLGNVPFLGGGFYYVNASVGTPPQEVALDIDTGSSDVWMFGVNSCDGTTSTCSGGEFDETASTSLTLLSEGTFKIQYFTQGSGVEGDYIADTFSIGQKTVKNLTMGVASLAVSVNTGIMGIGFNTNEALYASKVAQGMDATPYPNLLDVMKSQGLVGTRSYSLYLDDLDAATGSIVFGGYDKAKFQGDLGILDIQPDAQSGQYTSFGVVLSSVGVTDSTGSTVLTTSNMPNIVILDSGTAFTIIPQDLLSEIVAYLGAVDDPTYSWVIRCDLGGMTGTLDYQFAGPTGPVISVPFHQLATPLINFRTGNPITDSKGNAICRLGLSAPSQPNEPLLLGDTFLRSAYVVYDIDNRQIGIAQTIFNVTSSNLVAITAATDTQDLPGTIAVVASTPALTATQDIAPQPTVISGVPTFVGTAIGTGNGDSALTGYKTTYSNRATNLVGTGATTTAKGVGSTSTAKKNASAGSVKDFMGGWWRGLLVQGLLVTAASLFGAGLII</sequence>
<protein>
    <submittedName>
        <fullName evidence="12">Acid protease</fullName>
    </submittedName>
</protein>
<dbReference type="InterPro" id="IPR033121">
    <property type="entry name" value="PEPTIDASE_A1"/>
</dbReference>
<evidence type="ECO:0000256" key="8">
    <source>
        <dbReference type="RuleBase" id="RU000454"/>
    </source>
</evidence>
<dbReference type="InterPro" id="IPR021109">
    <property type="entry name" value="Peptidase_aspartic_dom_sf"/>
</dbReference>
<dbReference type="RefSeq" id="XP_024739079.1">
    <property type="nucleotide sequence ID" value="XM_024871988.1"/>
</dbReference>
<feature type="active site" evidence="6">
    <location>
        <position position="85"/>
    </location>
</feature>
<evidence type="ECO:0000313" key="13">
    <source>
        <dbReference type="Proteomes" id="UP000235371"/>
    </source>
</evidence>
<keyword evidence="4 8" id="KW-0064">Aspartyl protease</keyword>
<dbReference type="Pfam" id="PF00026">
    <property type="entry name" value="Asp"/>
    <property type="match status" value="1"/>
</dbReference>
<evidence type="ECO:0000256" key="10">
    <source>
        <dbReference type="SAM" id="SignalP"/>
    </source>
</evidence>
<dbReference type="GO" id="GO:0004190">
    <property type="term" value="F:aspartic-type endopeptidase activity"/>
    <property type="evidence" value="ECO:0007669"/>
    <property type="project" value="UniProtKB-KW"/>
</dbReference>
<dbReference type="PROSITE" id="PS00141">
    <property type="entry name" value="ASP_PROTEASE"/>
    <property type="match status" value="1"/>
</dbReference>
<evidence type="ECO:0000259" key="11">
    <source>
        <dbReference type="PROSITE" id="PS51767"/>
    </source>
</evidence>
<dbReference type="Gene3D" id="2.40.70.10">
    <property type="entry name" value="Acid Proteases"/>
    <property type="match status" value="2"/>
</dbReference>
<dbReference type="CDD" id="cd05474">
    <property type="entry name" value="SAP_like"/>
    <property type="match status" value="1"/>
</dbReference>
<dbReference type="PRINTS" id="PR00792">
    <property type="entry name" value="PEPSIN"/>
</dbReference>
<evidence type="ECO:0000256" key="9">
    <source>
        <dbReference type="SAM" id="Phobius"/>
    </source>
</evidence>
<dbReference type="Proteomes" id="UP000235371">
    <property type="component" value="Unassembled WGS sequence"/>
</dbReference>
<keyword evidence="9" id="KW-1133">Transmembrane helix</keyword>
<feature type="domain" description="Peptidase A1" evidence="11">
    <location>
        <begin position="67"/>
        <end position="412"/>
    </location>
</feature>
<proteinExistence type="inferred from homology"/>
<organism evidence="12 13">
    <name type="scientific">Hyaloscypha bicolor E</name>
    <dbReference type="NCBI Taxonomy" id="1095630"/>
    <lineage>
        <taxon>Eukaryota</taxon>
        <taxon>Fungi</taxon>
        <taxon>Dikarya</taxon>
        <taxon>Ascomycota</taxon>
        <taxon>Pezizomycotina</taxon>
        <taxon>Leotiomycetes</taxon>
        <taxon>Helotiales</taxon>
        <taxon>Hyaloscyphaceae</taxon>
        <taxon>Hyaloscypha</taxon>
        <taxon>Hyaloscypha bicolor</taxon>
    </lineage>
</organism>
<dbReference type="InterPro" id="IPR001969">
    <property type="entry name" value="Aspartic_peptidase_AS"/>
</dbReference>
<keyword evidence="5 8" id="KW-0378">Hydrolase</keyword>
<keyword evidence="2 8" id="KW-0645">Protease</keyword>
<evidence type="ECO:0000256" key="1">
    <source>
        <dbReference type="ARBA" id="ARBA00007447"/>
    </source>
</evidence>
<dbReference type="PANTHER" id="PTHR47966:SF65">
    <property type="entry name" value="ASPARTIC-TYPE ENDOPEPTIDASE"/>
    <property type="match status" value="1"/>
</dbReference>